<dbReference type="GO" id="GO:0008484">
    <property type="term" value="F:sulfuric ester hydrolase activity"/>
    <property type="evidence" value="ECO:0007669"/>
    <property type="project" value="TreeGrafter"/>
</dbReference>
<gene>
    <name evidence="5" type="ORF">sS8_0448</name>
</gene>
<keyword evidence="6" id="KW-1185">Reference proteome</keyword>
<dbReference type="Gene3D" id="3.40.720.10">
    <property type="entry name" value="Alkaline Phosphatase, subunit A"/>
    <property type="match status" value="1"/>
</dbReference>
<keyword evidence="2" id="KW-0378">Hydrolase</keyword>
<accession>A0A286P442</accession>
<dbReference type="AlphaFoldDB" id="A0A286P442"/>
<dbReference type="OrthoDB" id="9766107at2"/>
<evidence type="ECO:0000313" key="6">
    <source>
        <dbReference type="Proteomes" id="UP000266313"/>
    </source>
</evidence>
<feature type="transmembrane region" description="Helical" evidence="3">
    <location>
        <begin position="80"/>
        <end position="102"/>
    </location>
</feature>
<dbReference type="CDD" id="cd16148">
    <property type="entry name" value="sulfatase_like"/>
    <property type="match status" value="1"/>
</dbReference>
<dbReference type="RefSeq" id="WP_119628218.1">
    <property type="nucleotide sequence ID" value="NZ_AP017928.1"/>
</dbReference>
<name>A0A286P442_9GAMM</name>
<organism evidence="5 6">
    <name type="scientific">Methylocaldum marinum</name>
    <dbReference type="NCBI Taxonomy" id="1432792"/>
    <lineage>
        <taxon>Bacteria</taxon>
        <taxon>Pseudomonadati</taxon>
        <taxon>Pseudomonadota</taxon>
        <taxon>Gammaproteobacteria</taxon>
        <taxon>Methylococcales</taxon>
        <taxon>Methylococcaceae</taxon>
        <taxon>Methylocaldum</taxon>
    </lineage>
</organism>
<reference evidence="5 6" key="1">
    <citation type="submission" date="2016-12" db="EMBL/GenBank/DDBJ databases">
        <title>Genome sequencing of Methylocaldum marinum.</title>
        <authorList>
            <person name="Takeuchi M."/>
            <person name="Kamagata Y."/>
            <person name="Hiraoka S."/>
            <person name="Oshima K."/>
            <person name="Hattori M."/>
            <person name="Iwasaki W."/>
        </authorList>
    </citation>
    <scope>NUCLEOTIDE SEQUENCE [LARGE SCALE GENOMIC DNA]</scope>
    <source>
        <strain evidence="5 6">S8</strain>
    </source>
</reference>
<dbReference type="PANTHER" id="PTHR45953">
    <property type="entry name" value="IDURONATE 2-SULFATASE"/>
    <property type="match status" value="1"/>
</dbReference>
<evidence type="ECO:0000256" key="3">
    <source>
        <dbReference type="SAM" id="Phobius"/>
    </source>
</evidence>
<keyword evidence="3" id="KW-0472">Membrane</keyword>
<keyword evidence="3" id="KW-1133">Transmembrane helix</keyword>
<keyword evidence="1" id="KW-0479">Metal-binding</keyword>
<dbReference type="EMBL" id="AP017928">
    <property type="protein sequence ID" value="BBA32414.1"/>
    <property type="molecule type" value="Genomic_DNA"/>
</dbReference>
<feature type="transmembrane region" description="Helical" evidence="3">
    <location>
        <begin position="179"/>
        <end position="199"/>
    </location>
</feature>
<dbReference type="InterPro" id="IPR000917">
    <property type="entry name" value="Sulfatase_N"/>
</dbReference>
<dbReference type="InterPro" id="IPR017850">
    <property type="entry name" value="Alkaline_phosphatase_core_sf"/>
</dbReference>
<dbReference type="SUPFAM" id="SSF53649">
    <property type="entry name" value="Alkaline phosphatase-like"/>
    <property type="match status" value="1"/>
</dbReference>
<evidence type="ECO:0000256" key="2">
    <source>
        <dbReference type="ARBA" id="ARBA00022801"/>
    </source>
</evidence>
<dbReference type="GO" id="GO:0046872">
    <property type="term" value="F:metal ion binding"/>
    <property type="evidence" value="ECO:0007669"/>
    <property type="project" value="UniProtKB-KW"/>
</dbReference>
<evidence type="ECO:0000313" key="5">
    <source>
        <dbReference type="EMBL" id="BBA32414.1"/>
    </source>
</evidence>
<dbReference type="Pfam" id="PF00884">
    <property type="entry name" value="Sulfatase"/>
    <property type="match status" value="1"/>
</dbReference>
<feature type="transmembrane region" description="Helical" evidence="3">
    <location>
        <begin position="114"/>
        <end position="133"/>
    </location>
</feature>
<feature type="transmembrane region" description="Helical" evidence="3">
    <location>
        <begin position="153"/>
        <end position="172"/>
    </location>
</feature>
<keyword evidence="3" id="KW-0812">Transmembrane</keyword>
<evidence type="ECO:0000256" key="1">
    <source>
        <dbReference type="ARBA" id="ARBA00022723"/>
    </source>
</evidence>
<feature type="transmembrane region" description="Helical" evidence="3">
    <location>
        <begin position="6"/>
        <end position="34"/>
    </location>
</feature>
<dbReference type="GO" id="GO:0005737">
    <property type="term" value="C:cytoplasm"/>
    <property type="evidence" value="ECO:0007669"/>
    <property type="project" value="TreeGrafter"/>
</dbReference>
<feature type="transmembrane region" description="Helical" evidence="3">
    <location>
        <begin position="55"/>
        <end position="74"/>
    </location>
</feature>
<dbReference type="PANTHER" id="PTHR45953:SF1">
    <property type="entry name" value="IDURONATE 2-SULFATASE"/>
    <property type="match status" value="1"/>
</dbReference>
<proteinExistence type="predicted"/>
<sequence length="724" mass="80765">MSPSAAFVHALLNGALASLIVAAAVALLLTVISLMHLDRTGPQIRDEVLAHFRGYFVYSLGRLAFWVWLIAFYLGLSGHLLYLAGCIVIGTAPGIVGSFVAVSAGIGVITGARFLRLLWFSPATLIASFNYSYRKLARLWRILNTSRIRLLRLVLITVAASLLGEADWLLLVDGRTGDALVLTSLSALWAAIAIIAISFPEPAPAACRQSHGRPNILMIGSDTLRADRLGLFGHSRNLTPFIDSLAQRGTWFSSCYVPCARTAPSLTSLLTGCWPHTHGVRDNFVSDEETRLTVPCLPELLRQAGYRTAAVADWCGADLGKFPYGFDVAEVPEDQWNLKFLLRQGPKELRLFLSLFCHNRFGKRFLPEIYYLAGVPLNHQVGRDARKMLNRLAQDDRPFFLNVFIAATHPPFGCEYPYYTLYSNPAYEGDSKFVMARLTDPWDVISRQADPKEAFHLDQIIDLYDGCVRAFDREVENIVGHLSACGLLENTIIVIYSDHGFEFFEHETWGQGNSAIGDESARVPLVMVGPGIAERRHVDQIVRTVDIAPTLLELTGEKVHPEMEGQSLVPCLNAEEHPKDLGLAAFNETGIWLTRVPGMPDNHLAYPNLMELLEVPDKSTGTLGIRSEYRRIIIRAKDRMIRDGRWKLTFRPLDTGPLYELYDMETDPECRRNVLALYPDIASRLKSRMEDWLNADRQMNGQKAATMALEAYASSDDLKGLAQK</sequence>
<protein>
    <submittedName>
        <fullName evidence="5">Arylsulfatase</fullName>
    </submittedName>
</protein>
<dbReference type="Proteomes" id="UP000266313">
    <property type="component" value="Chromosome"/>
</dbReference>
<dbReference type="KEGG" id="mmai:sS8_0448"/>
<feature type="domain" description="Sulfatase N-terminal" evidence="4">
    <location>
        <begin position="214"/>
        <end position="556"/>
    </location>
</feature>
<evidence type="ECO:0000259" key="4">
    <source>
        <dbReference type="Pfam" id="PF00884"/>
    </source>
</evidence>